<dbReference type="Proteomes" id="UP000579281">
    <property type="component" value="Unassembled WGS sequence"/>
</dbReference>
<protein>
    <recommendedName>
        <fullName evidence="3">S-methyl-5-thioribose kinase</fullName>
        <ecNumber evidence="3">2.7.1.100</ecNumber>
    </recommendedName>
</protein>
<dbReference type="GO" id="GO:0009086">
    <property type="term" value="P:methionine biosynthetic process"/>
    <property type="evidence" value="ECO:0007669"/>
    <property type="project" value="InterPro"/>
</dbReference>
<keyword evidence="10" id="KW-1185">Reference proteome</keyword>
<comment type="caution">
    <text evidence="9">The sequence shown here is derived from an EMBL/GenBank/DDBJ whole genome shotgun (WGS) entry which is preliminary data.</text>
</comment>
<comment type="subunit">
    <text evidence="2">Homodimer.</text>
</comment>
<dbReference type="Pfam" id="PF01636">
    <property type="entry name" value="APH"/>
    <property type="match status" value="1"/>
</dbReference>
<dbReference type="InterPro" id="IPR009212">
    <property type="entry name" value="Methylthioribose_kinase"/>
</dbReference>
<evidence type="ECO:0000256" key="5">
    <source>
        <dbReference type="ARBA" id="ARBA00022741"/>
    </source>
</evidence>
<dbReference type="EC" id="2.7.1.100" evidence="3"/>
<dbReference type="InterPro" id="IPR011009">
    <property type="entry name" value="Kinase-like_dom_sf"/>
</dbReference>
<gene>
    <name evidence="9" type="ORF">HNQ80_004485</name>
</gene>
<evidence type="ECO:0000256" key="4">
    <source>
        <dbReference type="ARBA" id="ARBA00022679"/>
    </source>
</evidence>
<proteinExistence type="inferred from homology"/>
<feature type="domain" description="Aminoglycoside phosphotransferase" evidence="8">
    <location>
        <begin position="225"/>
        <end position="275"/>
    </location>
</feature>
<dbReference type="NCBIfam" id="TIGR01767">
    <property type="entry name" value="MTRK"/>
    <property type="match status" value="1"/>
</dbReference>
<keyword evidence="5" id="KW-0547">Nucleotide-binding</keyword>
<dbReference type="PANTHER" id="PTHR34273">
    <property type="entry name" value="METHYLTHIORIBOSE KINASE"/>
    <property type="match status" value="1"/>
</dbReference>
<dbReference type="InterPro" id="IPR002575">
    <property type="entry name" value="Aminoglycoside_PTrfase"/>
</dbReference>
<sequence>MLIITADNIIEYVLNHTSIFTNNHLFVEDISDFNPEEEKEGFVNYIYKVYNDEKSVIVKQARPYLKYFGEGYGLTPFRNVLEYETLRLRGQIVSAYIPETYYIDRENYIFIMEDLSYLKVMRFQLNKMVYFPKFSKQVGEYLAKSNFYTSELYLKPETHRLLQATFINADMRSIMENAAFIRAAFLGLNYNTPNKKLLNISELVWSKDEVILECYKMRDIFMKRGECLIHGDLHTSNIFIDADKMKIIDMEYTFMGPYSFDMGYLIAHLVSQFSAFTFKSNVEEGKRERYCAYLLHTIKEIYDYYVYFFNECWEKDGKEAYKNLKGYKESILETFLSEVIGFAACANMIRLISLVGYPDFDVIEDMTDRCNAQGLSIAIDQFMLLNRSKIKSMDEFIQVILDIRKDYVKNLALKH</sequence>
<dbReference type="GO" id="GO:0046522">
    <property type="term" value="F:S-methyl-5-thioribose kinase activity"/>
    <property type="evidence" value="ECO:0007669"/>
    <property type="project" value="UniProtKB-EC"/>
</dbReference>
<evidence type="ECO:0000313" key="10">
    <source>
        <dbReference type="Proteomes" id="UP000579281"/>
    </source>
</evidence>
<accession>A0A841KXY7</accession>
<reference evidence="9 10" key="1">
    <citation type="submission" date="2020-08" db="EMBL/GenBank/DDBJ databases">
        <title>Genomic Encyclopedia of Type Strains, Phase IV (KMG-IV): sequencing the most valuable type-strain genomes for metagenomic binning, comparative biology and taxonomic classification.</title>
        <authorList>
            <person name="Goeker M."/>
        </authorList>
    </citation>
    <scope>NUCLEOTIDE SEQUENCE [LARGE SCALE GENOMIC DNA]</scope>
    <source>
        <strain evidence="9 10">DSM 103526</strain>
    </source>
</reference>
<comment type="similarity">
    <text evidence="1">Belongs to the methylthioribose kinase family.</text>
</comment>
<name>A0A841KXY7_9FIRM</name>
<evidence type="ECO:0000256" key="2">
    <source>
        <dbReference type="ARBA" id="ARBA00011738"/>
    </source>
</evidence>
<evidence type="ECO:0000256" key="6">
    <source>
        <dbReference type="ARBA" id="ARBA00022777"/>
    </source>
</evidence>
<dbReference type="Gene3D" id="3.30.200.20">
    <property type="entry name" value="Phosphorylase Kinase, domain 1"/>
    <property type="match status" value="1"/>
</dbReference>
<keyword evidence="4 9" id="KW-0808">Transferase</keyword>
<evidence type="ECO:0000259" key="8">
    <source>
        <dbReference type="Pfam" id="PF01636"/>
    </source>
</evidence>
<dbReference type="PANTHER" id="PTHR34273:SF2">
    <property type="entry name" value="METHYLTHIORIBOSE KINASE"/>
    <property type="match status" value="1"/>
</dbReference>
<dbReference type="EMBL" id="JACHEN010000036">
    <property type="protein sequence ID" value="MBB6218321.1"/>
    <property type="molecule type" value="Genomic_DNA"/>
</dbReference>
<dbReference type="Gene3D" id="3.90.1200.10">
    <property type="match status" value="1"/>
</dbReference>
<evidence type="ECO:0000256" key="7">
    <source>
        <dbReference type="ARBA" id="ARBA00022840"/>
    </source>
</evidence>
<dbReference type="SUPFAM" id="SSF56112">
    <property type="entry name" value="Protein kinase-like (PK-like)"/>
    <property type="match status" value="1"/>
</dbReference>
<dbReference type="GO" id="GO:0005524">
    <property type="term" value="F:ATP binding"/>
    <property type="evidence" value="ECO:0007669"/>
    <property type="project" value="UniProtKB-KW"/>
</dbReference>
<dbReference type="RefSeq" id="WP_184312810.1">
    <property type="nucleotide sequence ID" value="NZ_JACHEN010000036.1"/>
</dbReference>
<evidence type="ECO:0000256" key="3">
    <source>
        <dbReference type="ARBA" id="ARBA00012128"/>
    </source>
</evidence>
<organism evidence="9 10">
    <name type="scientific">Anaerosolibacter carboniphilus</name>
    <dbReference type="NCBI Taxonomy" id="1417629"/>
    <lineage>
        <taxon>Bacteria</taxon>
        <taxon>Bacillati</taxon>
        <taxon>Bacillota</taxon>
        <taxon>Clostridia</taxon>
        <taxon>Peptostreptococcales</taxon>
        <taxon>Thermotaleaceae</taxon>
        <taxon>Anaerosolibacter</taxon>
    </lineage>
</organism>
<dbReference type="AlphaFoldDB" id="A0A841KXY7"/>
<evidence type="ECO:0000313" key="9">
    <source>
        <dbReference type="EMBL" id="MBB6218321.1"/>
    </source>
</evidence>
<keyword evidence="7" id="KW-0067">ATP-binding</keyword>
<keyword evidence="6 9" id="KW-0418">Kinase</keyword>
<evidence type="ECO:0000256" key="1">
    <source>
        <dbReference type="ARBA" id="ARBA00010165"/>
    </source>
</evidence>